<reference evidence="3 4" key="1">
    <citation type="submission" date="2015-07" db="EMBL/GenBank/DDBJ databases">
        <title>Draft genome of Achromobacter spanius.</title>
        <authorList>
            <person name="Wang X."/>
        </authorList>
    </citation>
    <scope>NUCLEOTIDE SEQUENCE [LARGE SCALE GENOMIC DNA]</scope>
    <source>
        <strain evidence="3 4">CGMCC9173</strain>
    </source>
</reference>
<accession>A0AAW3HUW9</accession>
<evidence type="ECO:0000313" key="4">
    <source>
        <dbReference type="Proteomes" id="UP000037511"/>
    </source>
</evidence>
<feature type="region of interest" description="Disordered" evidence="1">
    <location>
        <begin position="1"/>
        <end position="22"/>
    </location>
</feature>
<dbReference type="Pfam" id="PF09722">
    <property type="entry name" value="Xre_MbcA_ParS_C"/>
    <property type="match status" value="1"/>
</dbReference>
<dbReference type="InterPro" id="IPR024467">
    <property type="entry name" value="Xre/MbcA/ParS-like_toxin-bd"/>
</dbReference>
<name>A0AAW3HUW9_9BURK</name>
<evidence type="ECO:0000259" key="2">
    <source>
        <dbReference type="Pfam" id="PF09722"/>
    </source>
</evidence>
<dbReference type="EMBL" id="LGVG01000079">
    <property type="protein sequence ID" value="KNE22743.1"/>
    <property type="molecule type" value="Genomic_DNA"/>
</dbReference>
<proteinExistence type="predicted"/>
<dbReference type="AlphaFoldDB" id="A0AAW3HUW9"/>
<comment type="caution">
    <text evidence="3">The sequence shown here is derived from an EMBL/GenBank/DDBJ whole genome shotgun (WGS) entry which is preliminary data.</text>
</comment>
<gene>
    <name evidence="3" type="ORF">AFM18_28880</name>
</gene>
<sequence length="169" mass="18646">MPRSNRTQPPRQARRPLPAPRDAASAVTVALDARLTRVLGHAQPPASLRSAAALLQALRQAFPNDLARWFPLMPMGVPLGMPSGISEPTAAQAPRALGLDLADLRVLHRAIRVVWLAELVFGDRDHAYRWLSAPKRRLLGRVPLRVCQHGRYAAQIEQWLVDIDEGNGP</sequence>
<feature type="domain" description="Antitoxin Xre/MbcA/ParS-like toxin-binding" evidence="2">
    <location>
        <begin position="117"/>
        <end position="166"/>
    </location>
</feature>
<dbReference type="Proteomes" id="UP000037511">
    <property type="component" value="Unassembled WGS sequence"/>
</dbReference>
<evidence type="ECO:0000256" key="1">
    <source>
        <dbReference type="SAM" id="MobiDB-lite"/>
    </source>
</evidence>
<feature type="compositionally biased region" description="Low complexity" evidence="1">
    <location>
        <begin position="1"/>
        <end position="11"/>
    </location>
</feature>
<evidence type="ECO:0000313" key="3">
    <source>
        <dbReference type="EMBL" id="KNE22743.1"/>
    </source>
</evidence>
<protein>
    <recommendedName>
        <fullName evidence="2">Antitoxin Xre/MbcA/ParS-like toxin-binding domain-containing protein</fullName>
    </recommendedName>
</protein>
<organism evidence="3 4">
    <name type="scientific">Achromobacter spanius</name>
    <dbReference type="NCBI Taxonomy" id="217203"/>
    <lineage>
        <taxon>Bacteria</taxon>
        <taxon>Pseudomonadati</taxon>
        <taxon>Pseudomonadota</taxon>
        <taxon>Betaproteobacteria</taxon>
        <taxon>Burkholderiales</taxon>
        <taxon>Alcaligenaceae</taxon>
        <taxon>Achromobacter</taxon>
    </lineage>
</organism>